<dbReference type="Proteomes" id="UP000530660">
    <property type="component" value="Unassembled WGS sequence"/>
</dbReference>
<keyword evidence="6" id="KW-1185">Reference proteome</keyword>
<dbReference type="SUPFAM" id="SSF50104">
    <property type="entry name" value="Translation proteins SH3-like domain"/>
    <property type="match status" value="1"/>
</dbReference>
<accession>A0A7J7IQB1</accession>
<dbReference type="InterPro" id="IPR014722">
    <property type="entry name" value="Rib_uL2_dom2"/>
</dbReference>
<evidence type="ECO:0000256" key="3">
    <source>
        <dbReference type="ARBA" id="ARBA00023274"/>
    </source>
</evidence>
<name>A0A7J7IQB1_9RHOD</name>
<dbReference type="OrthoDB" id="2436667at2759"/>
<dbReference type="GO" id="GO:0022625">
    <property type="term" value="C:cytosolic large ribosomal subunit"/>
    <property type="evidence" value="ECO:0007669"/>
    <property type="project" value="TreeGrafter"/>
</dbReference>
<dbReference type="GO" id="GO:0003723">
    <property type="term" value="F:RNA binding"/>
    <property type="evidence" value="ECO:0007669"/>
    <property type="project" value="TreeGrafter"/>
</dbReference>
<dbReference type="CDD" id="cd13156">
    <property type="entry name" value="KOW_RPL6"/>
    <property type="match status" value="1"/>
</dbReference>
<sequence length="231" mass="25860">MKLTTKDDVAASDRQGAVLEAIREQTKIAEGGCDVLGLKPNERVAKRKTAWYSAEPIPKRLHTSAKKRSEKQKTRLRSSLQPGTVLVMLAGRFRGKRVVFLRQLEQSGLLLVTGPFVLNGVPIRRVNHAYVIATKTRIDVSGLDTSAIDDGWFTKGAKKARAERKQARLRGDGNEKAEVDSKQALPEEKKEMQKLVDGQVLKAIESVPHLREYLSSRFTLTKGQYPHQMVF</sequence>
<evidence type="ECO:0000256" key="4">
    <source>
        <dbReference type="SAM" id="MobiDB-lite"/>
    </source>
</evidence>
<comment type="similarity">
    <text evidence="1">Belongs to the eukaryotic ribosomal protein eL6 family.</text>
</comment>
<dbReference type="AlphaFoldDB" id="A0A7J7IQB1"/>
<evidence type="ECO:0000313" key="6">
    <source>
        <dbReference type="Proteomes" id="UP000530660"/>
    </source>
</evidence>
<dbReference type="PANTHER" id="PTHR10715:SF0">
    <property type="entry name" value="LARGE RIBOSOMAL SUBUNIT PROTEIN EL6"/>
    <property type="match status" value="1"/>
</dbReference>
<reference evidence="5 6" key="1">
    <citation type="journal article" date="2020" name="J. Phycol.">
        <title>Comparative genome analysis reveals Cyanidiococcus gen. nov., a new extremophilic red algal genus sister to Cyanidioschyzon (Cyanidioschyzonaceae, Rhodophyta).</title>
        <authorList>
            <person name="Liu S.-L."/>
            <person name="Chiang Y.-R."/>
            <person name="Yoon H.S."/>
            <person name="Fu H.-Y."/>
        </authorList>
    </citation>
    <scope>NUCLEOTIDE SEQUENCE [LARGE SCALE GENOMIC DNA]</scope>
    <source>
        <strain evidence="5 6">THAL066</strain>
    </source>
</reference>
<dbReference type="InterPro" id="IPR008991">
    <property type="entry name" value="Translation_prot_SH3-like_sf"/>
</dbReference>
<dbReference type="GO" id="GO:0002181">
    <property type="term" value="P:cytoplasmic translation"/>
    <property type="evidence" value="ECO:0007669"/>
    <property type="project" value="TreeGrafter"/>
</dbReference>
<keyword evidence="3" id="KW-0687">Ribonucleoprotein</keyword>
<proteinExistence type="inferred from homology"/>
<protein>
    <submittedName>
        <fullName evidence="5">60S ribosomal protein L6</fullName>
    </submittedName>
</protein>
<dbReference type="Gene3D" id="2.30.30.30">
    <property type="match status" value="1"/>
</dbReference>
<evidence type="ECO:0000313" key="5">
    <source>
        <dbReference type="EMBL" id="KAF6004754.1"/>
    </source>
</evidence>
<gene>
    <name evidence="5" type="primary">RPL6</name>
    <name evidence="5" type="ORF">F1559_001022</name>
</gene>
<dbReference type="Pfam" id="PF01159">
    <property type="entry name" value="Ribosomal_L6e"/>
    <property type="match status" value="1"/>
</dbReference>
<dbReference type="FunFam" id="2.30.30.30:FF:000014">
    <property type="entry name" value="60S ribosomal protein L6"/>
    <property type="match status" value="1"/>
</dbReference>
<dbReference type="EMBL" id="VWRR01000002">
    <property type="protein sequence ID" value="KAF6004754.1"/>
    <property type="molecule type" value="Genomic_DNA"/>
</dbReference>
<evidence type="ECO:0000256" key="1">
    <source>
        <dbReference type="ARBA" id="ARBA00010592"/>
    </source>
</evidence>
<comment type="caution">
    <text evidence="5">The sequence shown here is derived from an EMBL/GenBank/DDBJ whole genome shotgun (WGS) entry which is preliminary data.</text>
</comment>
<keyword evidence="2 5" id="KW-0689">Ribosomal protein</keyword>
<dbReference type="InterPro" id="IPR041997">
    <property type="entry name" value="Ribosomal_eL6_KOW"/>
</dbReference>
<dbReference type="GO" id="GO:0003735">
    <property type="term" value="F:structural constituent of ribosome"/>
    <property type="evidence" value="ECO:0007669"/>
    <property type="project" value="InterPro"/>
</dbReference>
<evidence type="ECO:0000256" key="2">
    <source>
        <dbReference type="ARBA" id="ARBA00022980"/>
    </source>
</evidence>
<dbReference type="PANTHER" id="PTHR10715">
    <property type="entry name" value="60S RIBOSOMAL PROTEIN L6"/>
    <property type="match status" value="1"/>
</dbReference>
<organism evidence="5 6">
    <name type="scientific">Cyanidiococcus yangmingshanensis</name>
    <dbReference type="NCBI Taxonomy" id="2690220"/>
    <lineage>
        <taxon>Eukaryota</taxon>
        <taxon>Rhodophyta</taxon>
        <taxon>Bangiophyceae</taxon>
        <taxon>Cyanidiales</taxon>
        <taxon>Cyanidiaceae</taxon>
        <taxon>Cyanidiococcus</taxon>
    </lineage>
</organism>
<dbReference type="GO" id="GO:0000027">
    <property type="term" value="P:ribosomal large subunit assembly"/>
    <property type="evidence" value="ECO:0007669"/>
    <property type="project" value="TreeGrafter"/>
</dbReference>
<feature type="region of interest" description="Disordered" evidence="4">
    <location>
        <begin position="165"/>
        <end position="188"/>
    </location>
</feature>
<dbReference type="InterPro" id="IPR000915">
    <property type="entry name" value="60S_ribosomal_eL6"/>
</dbReference>